<organism evidence="3 4">
    <name type="scientific">Corynebacterium tapiri</name>
    <dbReference type="NCBI Taxonomy" id="1448266"/>
    <lineage>
        <taxon>Bacteria</taxon>
        <taxon>Bacillati</taxon>
        <taxon>Actinomycetota</taxon>
        <taxon>Actinomycetes</taxon>
        <taxon>Mycobacteriales</taxon>
        <taxon>Corynebacteriaceae</taxon>
        <taxon>Corynebacterium</taxon>
    </lineage>
</organism>
<feature type="compositionally biased region" description="Pro residues" evidence="1">
    <location>
        <begin position="1"/>
        <end position="10"/>
    </location>
</feature>
<dbReference type="InterPro" id="IPR039424">
    <property type="entry name" value="SBP_5"/>
</dbReference>
<dbReference type="AlphaFoldDB" id="A0A5C4U6U5"/>
<dbReference type="EMBL" id="VDHJ01000001">
    <property type="protein sequence ID" value="TNM00586.1"/>
    <property type="molecule type" value="Genomic_DNA"/>
</dbReference>
<reference evidence="3 4" key="1">
    <citation type="submission" date="2019-06" db="EMBL/GenBank/DDBJ databases">
        <authorList>
            <person name="Li J."/>
        </authorList>
    </citation>
    <scope>NUCLEOTIDE SEQUENCE [LARGE SCALE GENOMIC DNA]</scope>
    <source>
        <strain evidence="3 4">LMG 28165</strain>
    </source>
</reference>
<dbReference type="Gene3D" id="3.10.105.10">
    <property type="entry name" value="Dipeptide-binding Protein, Domain 3"/>
    <property type="match status" value="1"/>
</dbReference>
<evidence type="ECO:0000313" key="3">
    <source>
        <dbReference type="EMBL" id="TNM00586.1"/>
    </source>
</evidence>
<dbReference type="Gene3D" id="3.90.76.10">
    <property type="entry name" value="Dipeptide-binding Protein, Domain 1"/>
    <property type="match status" value="1"/>
</dbReference>
<dbReference type="PANTHER" id="PTHR30290">
    <property type="entry name" value="PERIPLASMIC BINDING COMPONENT OF ABC TRANSPORTER"/>
    <property type="match status" value="1"/>
</dbReference>
<dbReference type="PANTHER" id="PTHR30290:SF65">
    <property type="entry name" value="MONOACYL PHOSPHATIDYLINOSITOL TETRAMANNOSIDE-BINDING PROTEIN LPQW-RELATED"/>
    <property type="match status" value="1"/>
</dbReference>
<name>A0A5C4U6U5_9CORY</name>
<dbReference type="SUPFAM" id="SSF53850">
    <property type="entry name" value="Periplasmic binding protein-like II"/>
    <property type="match status" value="1"/>
</dbReference>
<dbReference type="GO" id="GO:0015833">
    <property type="term" value="P:peptide transport"/>
    <property type="evidence" value="ECO:0007669"/>
    <property type="project" value="TreeGrafter"/>
</dbReference>
<protein>
    <submittedName>
        <fullName evidence="3">ABC transporter family substrate-binding protein</fullName>
    </submittedName>
</protein>
<comment type="caution">
    <text evidence="3">The sequence shown here is derived from an EMBL/GenBank/DDBJ whole genome shotgun (WGS) entry which is preliminary data.</text>
</comment>
<evidence type="ECO:0000313" key="4">
    <source>
        <dbReference type="Proteomes" id="UP000312032"/>
    </source>
</evidence>
<keyword evidence="4" id="KW-1185">Reference proteome</keyword>
<dbReference type="Gene3D" id="3.40.190.10">
    <property type="entry name" value="Periplasmic binding protein-like II"/>
    <property type="match status" value="1"/>
</dbReference>
<dbReference type="Proteomes" id="UP000312032">
    <property type="component" value="Unassembled WGS sequence"/>
</dbReference>
<feature type="region of interest" description="Disordered" evidence="1">
    <location>
        <begin position="1"/>
        <end position="39"/>
    </location>
</feature>
<evidence type="ECO:0000259" key="2">
    <source>
        <dbReference type="Pfam" id="PF00496"/>
    </source>
</evidence>
<feature type="compositionally biased region" description="Low complexity" evidence="1">
    <location>
        <begin position="11"/>
        <end position="36"/>
    </location>
</feature>
<accession>A0A5C4U6U5</accession>
<dbReference type="GO" id="GO:1904680">
    <property type="term" value="F:peptide transmembrane transporter activity"/>
    <property type="evidence" value="ECO:0007669"/>
    <property type="project" value="TreeGrafter"/>
</dbReference>
<dbReference type="OrthoDB" id="9803988at2"/>
<proteinExistence type="predicted"/>
<evidence type="ECO:0000256" key="1">
    <source>
        <dbReference type="SAM" id="MobiDB-lite"/>
    </source>
</evidence>
<gene>
    <name evidence="3" type="ORF">FHE74_01015</name>
</gene>
<dbReference type="InterPro" id="IPR000914">
    <property type="entry name" value="SBP_5_dom"/>
</dbReference>
<dbReference type="CDD" id="cd08501">
    <property type="entry name" value="PBP2_Lpqw"/>
    <property type="match status" value="1"/>
</dbReference>
<dbReference type="Pfam" id="PF00496">
    <property type="entry name" value="SBP_bac_5"/>
    <property type="match status" value="1"/>
</dbReference>
<feature type="domain" description="Solute-binding protein family 5" evidence="2">
    <location>
        <begin position="95"/>
        <end position="405"/>
    </location>
</feature>
<sequence length="513" mass="55074">MANPGPPPTVEPEAPTTSSSPVPTTTPTSSRTQVSVGIDPLRNGLNPHLIADNQAVVDAIADLTLPSAFRNGELNEDLLVSAVEVPPSSANVVQTVRYELRPEAQWSDGTPITGADFLYLWQAMTSTPGVVDPSGYRAISAVDQAEGGRVITVDFSQRVESWRELFTHLLPSHLAEPEGKAFATTFYSELPASAGRFMVQSVDRSRGMILLHRNDRFWGKDPAKYDVLRLNFVTSVTEGVDQLRNGQISFLDVTPAETSAEAYRLLPGAQTQVVDTPRRLNLDVNVASEALSTPERRNALFSLLDVSLIARQAAGRSSDVVVPPQVSYQPFAAIEDLRKTTQESPLRIGADPADEQGTSAVRAITDSLTRQGIKAEAVATDVPTAARRELPGGNLDAYVSWDVDDSSAQDLASRYQCPPVATGQTQHVRLSNLTGYCAPDAEELSASILSGARGQSEANDVVRGLNAAQALTLPLMTERRVVVLGEGIIGPSPDLNQWAEGLSSAGSWSIKER</sequence>